<organism evidence="1 2">
    <name type="scientific">Schistosoma mattheei</name>
    <dbReference type="NCBI Taxonomy" id="31246"/>
    <lineage>
        <taxon>Eukaryota</taxon>
        <taxon>Metazoa</taxon>
        <taxon>Spiralia</taxon>
        <taxon>Lophotrochozoa</taxon>
        <taxon>Platyhelminthes</taxon>
        <taxon>Trematoda</taxon>
        <taxon>Digenea</taxon>
        <taxon>Strigeidida</taxon>
        <taxon>Schistosomatoidea</taxon>
        <taxon>Schistosomatidae</taxon>
        <taxon>Schistosoma</taxon>
    </lineage>
</organism>
<dbReference type="CDD" id="cd20237">
    <property type="entry name" value="PFM_LIN24-like"/>
    <property type="match status" value="1"/>
</dbReference>
<evidence type="ECO:0000313" key="2">
    <source>
        <dbReference type="WBParaSite" id="SMTH1_95550.1"/>
    </source>
</evidence>
<protein>
    <submittedName>
        <fullName evidence="2">Uncharacterized protein</fullName>
    </submittedName>
</protein>
<dbReference type="InterPro" id="IPR004991">
    <property type="entry name" value="Aerolysin-like"/>
</dbReference>
<reference evidence="2" key="1">
    <citation type="submission" date="2023-11" db="UniProtKB">
        <authorList>
            <consortium name="WormBaseParasite"/>
        </authorList>
    </citation>
    <scope>IDENTIFICATION</scope>
</reference>
<dbReference type="Gene3D" id="2.170.15.10">
    <property type="entry name" value="Proaerolysin, chain A, domain 3"/>
    <property type="match status" value="1"/>
</dbReference>
<sequence length="291" mass="34255">MNRSITPKQIKEPELFDITNQLKLWAINMYHLTATKDQKKYDPIELILRILWDDIHVNNEKPEYYDNNRIKLPKSNILFSTTFKNNTDSEQEYNFHTERCTRSIIEIEIQKGVILSKELSLKLALPNSIMEANAGFKHEISIGSSTRQSTEEELAWGVDTRITVPPRHSAFAEVKIEEEEMNCCFRLKTSMYGRIRILFLDPIHDNSLIKYLEGDLGTIIQESLKSDRFKQNDTEQNSYLWTESMTKSNQRIFYIETYGKCKFRFGVHQFVEVNQKVHLENNYINNNNNNN</sequence>
<proteinExistence type="predicted"/>
<name>A0AA85C2W4_9TREM</name>
<dbReference type="Proteomes" id="UP000050791">
    <property type="component" value="Unassembled WGS sequence"/>
</dbReference>
<dbReference type="AlphaFoldDB" id="A0AA85C2W4"/>
<accession>A0AA85C2W4</accession>
<dbReference type="Pfam" id="PF03318">
    <property type="entry name" value="ETX_MTX2"/>
    <property type="match status" value="1"/>
</dbReference>
<dbReference type="WBParaSite" id="SMTH1_95550.1">
    <property type="protein sequence ID" value="SMTH1_95550.1"/>
    <property type="gene ID" value="SMTH1_95550"/>
</dbReference>
<dbReference type="PANTHER" id="PTHR39369">
    <property type="entry name" value="LIN-24 (TWENTY-FOUR) LIKE"/>
    <property type="match status" value="1"/>
</dbReference>
<dbReference type="PANTHER" id="PTHR39369:SF6">
    <property type="entry name" value="LIN-24 (TWENTY-FOUR) LIKE"/>
    <property type="match status" value="1"/>
</dbReference>
<dbReference type="SUPFAM" id="SSF56973">
    <property type="entry name" value="Aerolisin/ETX pore-forming domain"/>
    <property type="match status" value="1"/>
</dbReference>
<evidence type="ECO:0000313" key="1">
    <source>
        <dbReference type="Proteomes" id="UP000050791"/>
    </source>
</evidence>